<accession>A0A6B0RY86</accession>
<feature type="region of interest" description="Disordered" evidence="1">
    <location>
        <begin position="44"/>
        <end position="84"/>
    </location>
</feature>
<protein>
    <submittedName>
        <fullName evidence="2">Uncharacterized protein</fullName>
    </submittedName>
</protein>
<keyword evidence="3" id="KW-1185">Reference proteome</keyword>
<evidence type="ECO:0000256" key="1">
    <source>
        <dbReference type="SAM" id="MobiDB-lite"/>
    </source>
</evidence>
<feature type="region of interest" description="Disordered" evidence="1">
    <location>
        <begin position="169"/>
        <end position="209"/>
    </location>
</feature>
<proteinExistence type="predicted"/>
<sequence length="209" mass="22308">MGAIIQTRILSRAERNFPYSWLRSRAPSGRLQPGIESAFIQKTLPGGPRNPTLDSAFPLGVGVRAPKRPRSHRKTETLRAGVRANSASDHAVALARAEQRTAVVPRPRCSGWVGSRRKRTHASGEGEPAGPRLGEAARSPQPRKRILGLTCLPVPGSAQLRASFRQPAVRDGLASAPGTGAAGRQLGVPRPSDGRETRNSCRGCPGLRV</sequence>
<gene>
    <name evidence="2" type="ORF">E5288_WYG010694</name>
</gene>
<feature type="region of interest" description="Disordered" evidence="1">
    <location>
        <begin position="108"/>
        <end position="141"/>
    </location>
</feature>
<comment type="caution">
    <text evidence="2">The sequence shown here is derived from an EMBL/GenBank/DDBJ whole genome shotgun (WGS) entry which is preliminary data.</text>
</comment>
<evidence type="ECO:0000313" key="3">
    <source>
        <dbReference type="Proteomes" id="UP000322234"/>
    </source>
</evidence>
<organism evidence="2 3">
    <name type="scientific">Bos mutus</name>
    <name type="common">wild yak</name>
    <dbReference type="NCBI Taxonomy" id="72004"/>
    <lineage>
        <taxon>Eukaryota</taxon>
        <taxon>Metazoa</taxon>
        <taxon>Chordata</taxon>
        <taxon>Craniata</taxon>
        <taxon>Vertebrata</taxon>
        <taxon>Euteleostomi</taxon>
        <taxon>Mammalia</taxon>
        <taxon>Eutheria</taxon>
        <taxon>Laurasiatheria</taxon>
        <taxon>Artiodactyla</taxon>
        <taxon>Ruminantia</taxon>
        <taxon>Pecora</taxon>
        <taxon>Bovidae</taxon>
        <taxon>Bovinae</taxon>
        <taxon>Bos</taxon>
    </lineage>
</organism>
<name>A0A6B0RY86_9CETA</name>
<reference evidence="2" key="1">
    <citation type="submission" date="2019-10" db="EMBL/GenBank/DDBJ databases">
        <title>The sequence and de novo assembly of the wild yak genome.</title>
        <authorList>
            <person name="Liu Y."/>
        </authorList>
    </citation>
    <scope>NUCLEOTIDE SEQUENCE [LARGE SCALE GENOMIC DNA]</scope>
    <source>
        <strain evidence="2">WY2019</strain>
    </source>
</reference>
<dbReference type="EMBL" id="VBQZ03000120">
    <property type="protein sequence ID" value="MXQ94745.1"/>
    <property type="molecule type" value="Genomic_DNA"/>
</dbReference>
<evidence type="ECO:0000313" key="2">
    <source>
        <dbReference type="EMBL" id="MXQ94745.1"/>
    </source>
</evidence>
<dbReference type="Proteomes" id="UP000322234">
    <property type="component" value="Unassembled WGS sequence"/>
</dbReference>
<dbReference type="AlphaFoldDB" id="A0A6B0RY86"/>